<dbReference type="SUPFAM" id="SSF48403">
    <property type="entry name" value="Ankyrin repeat"/>
    <property type="match status" value="1"/>
</dbReference>
<dbReference type="GO" id="GO:0051059">
    <property type="term" value="F:NF-kappaB binding"/>
    <property type="evidence" value="ECO:0007669"/>
    <property type="project" value="TreeGrafter"/>
</dbReference>
<reference evidence="4 5" key="1">
    <citation type="submission" date="2016-08" db="EMBL/GenBank/DDBJ databases">
        <title>A Parts List for Fungal Cellulosomes Revealed by Comparative Genomics.</title>
        <authorList>
            <consortium name="DOE Joint Genome Institute"/>
            <person name="Haitjema C.H."/>
            <person name="Gilmore S.P."/>
            <person name="Henske J.K."/>
            <person name="Solomon K.V."/>
            <person name="De Groot R."/>
            <person name="Kuo A."/>
            <person name="Mondo S.J."/>
            <person name="Salamov A.A."/>
            <person name="Labutti K."/>
            <person name="Zhao Z."/>
            <person name="Chiniquy J."/>
            <person name="Barry K."/>
            <person name="Brewer H.M."/>
            <person name="Purvine S.O."/>
            <person name="Wright A.T."/>
            <person name="Boxma B."/>
            <person name="Van Alen T."/>
            <person name="Hackstein J.H."/>
            <person name="Baker S.E."/>
            <person name="Grigoriev I.V."/>
            <person name="O'Malley M.A."/>
        </authorList>
    </citation>
    <scope>NUCLEOTIDE SEQUENCE [LARGE SCALE GENOMIC DNA]</scope>
    <source>
        <strain evidence="4 5">S4</strain>
    </source>
</reference>
<dbReference type="Pfam" id="PF12796">
    <property type="entry name" value="Ank_2"/>
    <property type="match status" value="1"/>
</dbReference>
<dbReference type="Gene3D" id="1.25.40.20">
    <property type="entry name" value="Ankyrin repeat-containing domain"/>
    <property type="match status" value="1"/>
</dbReference>
<dbReference type="OrthoDB" id="10517319at2759"/>
<keyword evidence="2 3" id="KW-0040">ANK repeat</keyword>
<sequence>MIKYLVEHGADINIEYKISECRREPGCYYDGITPLIIAIRDRNESKSKYLVEHGANVNDLKYPGSDYTILSVAVNNGNNTIADYLIKHGAQ</sequence>
<dbReference type="AlphaFoldDB" id="A0A1Y1X1Q7"/>
<keyword evidence="1" id="KW-0677">Repeat</keyword>
<evidence type="ECO:0000256" key="2">
    <source>
        <dbReference type="ARBA" id="ARBA00023043"/>
    </source>
</evidence>
<dbReference type="PROSITE" id="PS50297">
    <property type="entry name" value="ANK_REP_REGION"/>
    <property type="match status" value="2"/>
</dbReference>
<dbReference type="PANTHER" id="PTHR46680:SF3">
    <property type="entry name" value="NF-KAPPA-B INHIBITOR CACTUS"/>
    <property type="match status" value="1"/>
</dbReference>
<keyword evidence="5" id="KW-1185">Reference proteome</keyword>
<organism evidence="4 5">
    <name type="scientific">Anaeromyces robustus</name>
    <dbReference type="NCBI Taxonomy" id="1754192"/>
    <lineage>
        <taxon>Eukaryota</taxon>
        <taxon>Fungi</taxon>
        <taxon>Fungi incertae sedis</taxon>
        <taxon>Chytridiomycota</taxon>
        <taxon>Chytridiomycota incertae sedis</taxon>
        <taxon>Neocallimastigomycetes</taxon>
        <taxon>Neocallimastigales</taxon>
        <taxon>Neocallimastigaceae</taxon>
        <taxon>Anaeromyces</taxon>
    </lineage>
</organism>
<dbReference type="PANTHER" id="PTHR46680">
    <property type="entry name" value="NF-KAPPA-B INHIBITOR ALPHA"/>
    <property type="match status" value="1"/>
</dbReference>
<comment type="caution">
    <text evidence="4">The sequence shown here is derived from an EMBL/GenBank/DDBJ whole genome shotgun (WGS) entry which is preliminary data.</text>
</comment>
<dbReference type="GO" id="GO:0005829">
    <property type="term" value="C:cytosol"/>
    <property type="evidence" value="ECO:0007669"/>
    <property type="project" value="TreeGrafter"/>
</dbReference>
<evidence type="ECO:0000256" key="1">
    <source>
        <dbReference type="ARBA" id="ARBA00022737"/>
    </source>
</evidence>
<dbReference type="EMBL" id="MCFG01000166">
    <property type="protein sequence ID" value="ORX79729.1"/>
    <property type="molecule type" value="Genomic_DNA"/>
</dbReference>
<name>A0A1Y1X1Q7_9FUNG</name>
<proteinExistence type="predicted"/>
<dbReference type="InterPro" id="IPR051070">
    <property type="entry name" value="NF-kappa-B_inhibitor"/>
</dbReference>
<gene>
    <name evidence="4" type="ORF">BCR32DRAFT_281167</name>
</gene>
<dbReference type="InterPro" id="IPR036770">
    <property type="entry name" value="Ankyrin_rpt-contain_sf"/>
</dbReference>
<protein>
    <submittedName>
        <fullName evidence="4">Uncharacterized protein</fullName>
    </submittedName>
</protein>
<dbReference type="PROSITE" id="PS50088">
    <property type="entry name" value="ANK_REPEAT"/>
    <property type="match status" value="2"/>
</dbReference>
<dbReference type="SMART" id="SM00248">
    <property type="entry name" value="ANK"/>
    <property type="match status" value="2"/>
</dbReference>
<evidence type="ECO:0000313" key="4">
    <source>
        <dbReference type="EMBL" id="ORX79729.1"/>
    </source>
</evidence>
<dbReference type="GO" id="GO:0071356">
    <property type="term" value="P:cellular response to tumor necrosis factor"/>
    <property type="evidence" value="ECO:0007669"/>
    <property type="project" value="TreeGrafter"/>
</dbReference>
<dbReference type="InterPro" id="IPR002110">
    <property type="entry name" value="Ankyrin_rpt"/>
</dbReference>
<evidence type="ECO:0000256" key="3">
    <source>
        <dbReference type="PROSITE-ProRule" id="PRU00023"/>
    </source>
</evidence>
<dbReference type="Proteomes" id="UP000193944">
    <property type="component" value="Unassembled WGS sequence"/>
</dbReference>
<feature type="repeat" description="ANK" evidence="3">
    <location>
        <begin position="30"/>
        <end position="62"/>
    </location>
</feature>
<feature type="repeat" description="ANK" evidence="3">
    <location>
        <begin position="65"/>
        <end position="91"/>
    </location>
</feature>
<reference evidence="4 5" key="2">
    <citation type="submission" date="2016-08" db="EMBL/GenBank/DDBJ databases">
        <title>Pervasive Adenine N6-methylation of Active Genes in Fungi.</title>
        <authorList>
            <consortium name="DOE Joint Genome Institute"/>
            <person name="Mondo S.J."/>
            <person name="Dannebaum R.O."/>
            <person name="Kuo R.C."/>
            <person name="Labutti K."/>
            <person name="Haridas S."/>
            <person name="Kuo A."/>
            <person name="Salamov A."/>
            <person name="Ahrendt S.R."/>
            <person name="Lipzen A."/>
            <person name="Sullivan W."/>
            <person name="Andreopoulos W.B."/>
            <person name="Clum A."/>
            <person name="Lindquist E."/>
            <person name="Daum C."/>
            <person name="Ramamoorthy G.K."/>
            <person name="Gryganskyi A."/>
            <person name="Culley D."/>
            <person name="Magnuson J.K."/>
            <person name="James T.Y."/>
            <person name="O'Malley M.A."/>
            <person name="Stajich J.E."/>
            <person name="Spatafora J.W."/>
            <person name="Visel A."/>
            <person name="Grigoriev I.V."/>
        </authorList>
    </citation>
    <scope>NUCLEOTIDE SEQUENCE [LARGE SCALE GENOMIC DNA]</scope>
    <source>
        <strain evidence="4 5">S4</strain>
    </source>
</reference>
<evidence type="ECO:0000313" key="5">
    <source>
        <dbReference type="Proteomes" id="UP000193944"/>
    </source>
</evidence>
<accession>A0A1Y1X1Q7</accession>